<dbReference type="InParanoid" id="A0A3B3HB44"/>
<accession>A0A3B3HB44</accession>
<organism evidence="2 3">
    <name type="scientific">Oryzias latipes</name>
    <name type="common">Japanese rice fish</name>
    <name type="synonym">Japanese killifish</name>
    <dbReference type="NCBI Taxonomy" id="8090"/>
    <lineage>
        <taxon>Eukaryota</taxon>
        <taxon>Metazoa</taxon>
        <taxon>Chordata</taxon>
        <taxon>Craniata</taxon>
        <taxon>Vertebrata</taxon>
        <taxon>Euteleostomi</taxon>
        <taxon>Actinopterygii</taxon>
        <taxon>Neopterygii</taxon>
        <taxon>Teleostei</taxon>
        <taxon>Neoteleostei</taxon>
        <taxon>Acanthomorphata</taxon>
        <taxon>Ovalentaria</taxon>
        <taxon>Atherinomorphae</taxon>
        <taxon>Beloniformes</taxon>
        <taxon>Adrianichthyidae</taxon>
        <taxon>Oryziinae</taxon>
        <taxon>Oryzias</taxon>
    </lineage>
</organism>
<evidence type="ECO:0000313" key="2">
    <source>
        <dbReference type="Ensembl" id="ENSORLP00000028453.1"/>
    </source>
</evidence>
<evidence type="ECO:0000256" key="1">
    <source>
        <dbReference type="SAM" id="Phobius"/>
    </source>
</evidence>
<keyword evidence="1" id="KW-1133">Transmembrane helix</keyword>
<sequence>LEKNSCSFQFFSATIISKIRGMMDIYVCVSVCVCALLLFLVSFFSCCFLECCVNISVDNHVQYSQNKKGFSKVKRPFSADEWIHEAVLHYVSHLSAELPRTHREDPATA</sequence>
<dbReference type="Proteomes" id="UP000001038">
    <property type="component" value="Chromosome 21"/>
</dbReference>
<reference evidence="2" key="3">
    <citation type="submission" date="2025-09" db="UniProtKB">
        <authorList>
            <consortium name="Ensembl"/>
        </authorList>
    </citation>
    <scope>IDENTIFICATION</scope>
    <source>
        <strain evidence="2">Hd-rR</strain>
    </source>
</reference>
<keyword evidence="1" id="KW-0472">Membrane</keyword>
<keyword evidence="1" id="KW-0812">Transmembrane</keyword>
<reference evidence="2" key="2">
    <citation type="submission" date="2025-08" db="UniProtKB">
        <authorList>
            <consortium name="Ensembl"/>
        </authorList>
    </citation>
    <scope>IDENTIFICATION</scope>
    <source>
        <strain evidence="2">Hd-rR</strain>
    </source>
</reference>
<dbReference type="Bgee" id="ENSORLG00000022562">
    <property type="expression patterns" value="Expressed in musculoskeletal system and 1 other cell type or tissue"/>
</dbReference>
<feature type="transmembrane region" description="Helical" evidence="1">
    <location>
        <begin position="25"/>
        <end position="44"/>
    </location>
</feature>
<dbReference type="AlphaFoldDB" id="A0A3B3HB44"/>
<evidence type="ECO:0000313" key="3">
    <source>
        <dbReference type="Proteomes" id="UP000001038"/>
    </source>
</evidence>
<keyword evidence="3" id="KW-1185">Reference proteome</keyword>
<proteinExistence type="predicted"/>
<protein>
    <submittedName>
        <fullName evidence="2">Uncharacterized protein</fullName>
    </submittedName>
</protein>
<reference evidence="2 3" key="1">
    <citation type="journal article" date="2007" name="Nature">
        <title>The medaka draft genome and insights into vertebrate genome evolution.</title>
        <authorList>
            <person name="Kasahara M."/>
            <person name="Naruse K."/>
            <person name="Sasaki S."/>
            <person name="Nakatani Y."/>
            <person name="Qu W."/>
            <person name="Ahsan B."/>
            <person name="Yamada T."/>
            <person name="Nagayasu Y."/>
            <person name="Doi K."/>
            <person name="Kasai Y."/>
            <person name="Jindo T."/>
            <person name="Kobayashi D."/>
            <person name="Shimada A."/>
            <person name="Toyoda A."/>
            <person name="Kuroki Y."/>
            <person name="Fujiyama A."/>
            <person name="Sasaki T."/>
            <person name="Shimizu A."/>
            <person name="Asakawa S."/>
            <person name="Shimizu N."/>
            <person name="Hashimoto S."/>
            <person name="Yang J."/>
            <person name="Lee Y."/>
            <person name="Matsushima K."/>
            <person name="Sugano S."/>
            <person name="Sakaizumi M."/>
            <person name="Narita T."/>
            <person name="Ohishi K."/>
            <person name="Haga S."/>
            <person name="Ohta F."/>
            <person name="Nomoto H."/>
            <person name="Nogata K."/>
            <person name="Morishita T."/>
            <person name="Endo T."/>
            <person name="Shin-I T."/>
            <person name="Takeda H."/>
            <person name="Morishita S."/>
            <person name="Kohara Y."/>
        </authorList>
    </citation>
    <scope>NUCLEOTIDE SEQUENCE [LARGE SCALE GENOMIC DNA]</scope>
    <source>
        <strain evidence="2 3">Hd-rR</strain>
    </source>
</reference>
<dbReference type="Ensembl" id="ENSORLT00000044366.1">
    <property type="protein sequence ID" value="ENSORLP00000028453.1"/>
    <property type="gene ID" value="ENSORLG00000022562.1"/>
</dbReference>
<name>A0A3B3HB44_ORYLA</name>